<dbReference type="FunFam" id="1.10.20.10:FF:000015">
    <property type="entry name" value="Transcription initiation factor TFIID subunit 4B"/>
    <property type="match status" value="1"/>
</dbReference>
<dbReference type="GO" id="GO:0005669">
    <property type="term" value="C:transcription factor TFIID complex"/>
    <property type="evidence" value="ECO:0007669"/>
    <property type="project" value="InterPro"/>
</dbReference>
<keyword evidence="3" id="KW-0597">Phosphoprotein</keyword>
<dbReference type="PANTHER" id="PTHR15138:SF18">
    <property type="entry name" value="TATA-BOX BINDING PROTEIN ASSOCIATED FACTOR 4"/>
    <property type="match status" value="1"/>
</dbReference>
<proteinExistence type="inferred from homology"/>
<feature type="compositionally biased region" description="Polar residues" evidence="7">
    <location>
        <begin position="183"/>
        <end position="199"/>
    </location>
</feature>
<dbReference type="InterPro" id="IPR009072">
    <property type="entry name" value="Histone-fold"/>
</dbReference>
<feature type="region of interest" description="Disordered" evidence="7">
    <location>
        <begin position="243"/>
        <end position="273"/>
    </location>
</feature>
<evidence type="ECO:0000256" key="7">
    <source>
        <dbReference type="SAM" id="MobiDB-lite"/>
    </source>
</evidence>
<evidence type="ECO:0000256" key="2">
    <source>
        <dbReference type="ARBA" id="ARBA00006178"/>
    </source>
</evidence>
<dbReference type="Gene3D" id="1.10.20.10">
    <property type="entry name" value="Histone, subunit A"/>
    <property type="match status" value="1"/>
</dbReference>
<dbReference type="GO" id="GO:0006357">
    <property type="term" value="P:regulation of transcription by RNA polymerase II"/>
    <property type="evidence" value="ECO:0007669"/>
    <property type="project" value="UniProtKB-ARBA"/>
</dbReference>
<keyword evidence="6" id="KW-0539">Nucleus</keyword>
<accession>A0A6J2UVI9</accession>
<feature type="compositionally biased region" description="Polar residues" evidence="7">
    <location>
        <begin position="252"/>
        <end position="271"/>
    </location>
</feature>
<dbReference type="GO" id="GO:0006367">
    <property type="term" value="P:transcription initiation at RNA polymerase II promoter"/>
    <property type="evidence" value="ECO:0007669"/>
    <property type="project" value="TreeGrafter"/>
</dbReference>
<dbReference type="SUPFAM" id="SSF158553">
    <property type="entry name" value="TAFH domain-like"/>
    <property type="match status" value="1"/>
</dbReference>
<dbReference type="PROSITE" id="PS51119">
    <property type="entry name" value="TAFH"/>
    <property type="match status" value="1"/>
</dbReference>
<dbReference type="InterPro" id="IPR003894">
    <property type="entry name" value="TAFH_NHR1"/>
</dbReference>
<evidence type="ECO:0000256" key="6">
    <source>
        <dbReference type="ARBA" id="ARBA00023242"/>
    </source>
</evidence>
<gene>
    <name evidence="10" type="primary">LOC115807617</name>
</gene>
<dbReference type="InterPro" id="IPR045144">
    <property type="entry name" value="TAF4"/>
</dbReference>
<dbReference type="Pfam" id="PF07531">
    <property type="entry name" value="TAFH"/>
    <property type="match status" value="1"/>
</dbReference>
<feature type="compositionally biased region" description="Basic and acidic residues" evidence="7">
    <location>
        <begin position="863"/>
        <end position="879"/>
    </location>
</feature>
<feature type="region of interest" description="Disordered" evidence="7">
    <location>
        <begin position="587"/>
        <end position="608"/>
    </location>
</feature>
<dbReference type="Pfam" id="PF05236">
    <property type="entry name" value="TAF4"/>
    <property type="match status" value="1"/>
</dbReference>
<dbReference type="Proteomes" id="UP000504632">
    <property type="component" value="Chromosome 3"/>
</dbReference>
<keyword evidence="9" id="KW-1185">Reference proteome</keyword>
<evidence type="ECO:0000256" key="3">
    <source>
        <dbReference type="ARBA" id="ARBA00022553"/>
    </source>
</evidence>
<organism evidence="9 10">
    <name type="scientific">Chanos chanos</name>
    <name type="common">Milkfish</name>
    <name type="synonym">Mugil chanos</name>
    <dbReference type="NCBI Taxonomy" id="29144"/>
    <lineage>
        <taxon>Eukaryota</taxon>
        <taxon>Metazoa</taxon>
        <taxon>Chordata</taxon>
        <taxon>Craniata</taxon>
        <taxon>Vertebrata</taxon>
        <taxon>Euteleostomi</taxon>
        <taxon>Actinopterygii</taxon>
        <taxon>Neopterygii</taxon>
        <taxon>Teleostei</taxon>
        <taxon>Ostariophysi</taxon>
        <taxon>Gonorynchiformes</taxon>
        <taxon>Chanidae</taxon>
        <taxon>Chanos</taxon>
    </lineage>
</organism>
<dbReference type="OrthoDB" id="21060at2759"/>
<feature type="region of interest" description="Disordered" evidence="7">
    <location>
        <begin position="857"/>
        <end position="879"/>
    </location>
</feature>
<evidence type="ECO:0000256" key="4">
    <source>
        <dbReference type="ARBA" id="ARBA00023015"/>
    </source>
</evidence>
<dbReference type="SUPFAM" id="SSF47113">
    <property type="entry name" value="Histone-fold"/>
    <property type="match status" value="1"/>
</dbReference>
<evidence type="ECO:0000259" key="8">
    <source>
        <dbReference type="PROSITE" id="PS51119"/>
    </source>
</evidence>
<dbReference type="InterPro" id="IPR007900">
    <property type="entry name" value="TAF4_C"/>
</dbReference>
<dbReference type="GO" id="GO:0016251">
    <property type="term" value="F:RNA polymerase II general transcription initiation factor activity"/>
    <property type="evidence" value="ECO:0007669"/>
    <property type="project" value="TreeGrafter"/>
</dbReference>
<dbReference type="RefSeq" id="XP_030624555.1">
    <property type="nucleotide sequence ID" value="XM_030768695.1"/>
</dbReference>
<dbReference type="InParanoid" id="A0A6J2UVI9"/>
<sequence length="974" mass="101957">MAAGSDLLDDVFFNTDVDEKVVSDLVGSLESELTGSGHGNSAVRVQAVGNHIGTSASSGSSNVQDNKMGLAQELVKAGAGVPGGVINNARSQGSTVDAPGTTIAAGSNLNQSKTGVETTAVTTISNHGLGNGQKVVTGVPLPTLNGSNVVLNSHSSGSVTAPPGTTSSSSSSGNTTVSAVTVLNNGPGTANKGQTAVLPPSSSTVIQTSLMSTHNVVTSTVISAQTSSPTTGPTVTLVRPPMQTPGPAKAPNGTTTNPIGPVSSGPQVNKSDSPKTIIQTTAQTAVTVGKSPVLQNVTRTSLPSTITASPGGIRTIAPQMLAPRLPNTQQSQPNIQNIQIPAGMVLVRSENGQLLMIHQQTLAQMQAQSQGAMATRPTTPTSTPPVQITSVQAPGTPIIARQVTPTTIIKQGSPAQTTVQATTTLQRPPVLQNTIMLGGTAAAAPTVGTPPPGQTGTTAAGQRVATPAPTAAAATETLENVKKCKNFLSTLIKLASTGKQSSETAANVKELVKNLLEGKIEAEDFTSRLYRELNSSPQPYLVPFLKRSLPALRQMTPDSAAFIQQSQLQQPTSTALTAVVLGGTTTQRTNIQPGTTLTKSPATASVTTTPHHPVISLAQTGQTKPGLILQQPQQQGALVRAPQVNLTQTPMVTLRPGQAPTRVFSPQTVVKQISAGSLLKPGLAPGTKVVSVSGAQTLAAAAAAQRNKLKEAGGGSFRDDDDINDVASMAGVNLSEESARILATNSELVGAVTRSCKDEAFLFTSSLTRRVLDIGRKYGITELGPDVINIVSHATQQRLQNILERVSEVAQQKNISFKEDDRYEQISDVKAQLKFFEQLDQMEKQRKEEQEREILMKAAKSRSRQEDPEQLRLKQKAKEMQQQELAQMRQRDANLTALAAIGPRKKRKVDSMTSGTGAEGSGSGTLVSAASGSGGSRQFTRQRITRINLRDLLFCLENERETSHSHLLYKAFLK</sequence>
<comment type="subcellular location">
    <subcellularLocation>
        <location evidence="1">Nucleus</location>
    </subcellularLocation>
</comment>
<dbReference type="AlphaFoldDB" id="A0A6J2UVI9"/>
<dbReference type="GO" id="GO:0003677">
    <property type="term" value="F:DNA binding"/>
    <property type="evidence" value="ECO:0007669"/>
    <property type="project" value="TreeGrafter"/>
</dbReference>
<dbReference type="SMART" id="SM00549">
    <property type="entry name" value="TAFH"/>
    <property type="match status" value="1"/>
</dbReference>
<evidence type="ECO:0000256" key="1">
    <source>
        <dbReference type="ARBA" id="ARBA00004123"/>
    </source>
</evidence>
<feature type="compositionally biased region" description="Polar residues" evidence="7">
    <location>
        <begin position="926"/>
        <end position="938"/>
    </location>
</feature>
<dbReference type="CDD" id="cd08045">
    <property type="entry name" value="HFD_TAF4"/>
    <property type="match status" value="1"/>
</dbReference>
<dbReference type="Gene3D" id="1.20.120.1110">
    <property type="entry name" value="TAFH/NHR1 domain"/>
    <property type="match status" value="1"/>
</dbReference>
<reference evidence="10" key="1">
    <citation type="submission" date="2025-08" db="UniProtKB">
        <authorList>
            <consortium name="RefSeq"/>
        </authorList>
    </citation>
    <scope>IDENTIFICATION</scope>
</reference>
<evidence type="ECO:0000256" key="5">
    <source>
        <dbReference type="ARBA" id="ARBA00023163"/>
    </source>
</evidence>
<comment type="similarity">
    <text evidence="2">Belongs to the TAF4 family.</text>
</comment>
<feature type="region of interest" description="Disordered" evidence="7">
    <location>
        <begin position="902"/>
        <end position="938"/>
    </location>
</feature>
<feature type="compositionally biased region" description="Low complexity" evidence="7">
    <location>
        <begin position="155"/>
        <end position="182"/>
    </location>
</feature>
<dbReference type="FunFam" id="1.20.120.1110:FF:000002">
    <property type="entry name" value="Transcription initiation factor TFIID subunit 4B"/>
    <property type="match status" value="1"/>
</dbReference>
<dbReference type="GO" id="GO:0046982">
    <property type="term" value="F:protein heterodimerization activity"/>
    <property type="evidence" value="ECO:0007669"/>
    <property type="project" value="InterPro"/>
</dbReference>
<evidence type="ECO:0000313" key="10">
    <source>
        <dbReference type="RefSeq" id="XP_030624555.1"/>
    </source>
</evidence>
<dbReference type="InterPro" id="IPR037249">
    <property type="entry name" value="TAFH/NHR1_dom_sf"/>
</dbReference>
<dbReference type="GeneID" id="115807617"/>
<feature type="domain" description="TAFH" evidence="8">
    <location>
        <begin position="478"/>
        <end position="575"/>
    </location>
</feature>
<evidence type="ECO:0000313" key="9">
    <source>
        <dbReference type="Proteomes" id="UP000504632"/>
    </source>
</evidence>
<keyword evidence="5" id="KW-0804">Transcription</keyword>
<protein>
    <submittedName>
        <fullName evidence="10">Transcription initiation factor TFIID subunit 4</fullName>
    </submittedName>
</protein>
<dbReference type="PANTHER" id="PTHR15138">
    <property type="entry name" value="TRANSCRIPTION INITIATION FACTOR TFIID SUBUNIT 4"/>
    <property type="match status" value="1"/>
</dbReference>
<keyword evidence="4" id="KW-0805">Transcription regulation</keyword>
<name>A0A6J2UVI9_CHACN</name>
<feature type="region of interest" description="Disordered" evidence="7">
    <location>
        <begin position="152"/>
        <end position="199"/>
    </location>
</feature>